<dbReference type="PRINTS" id="PR00364">
    <property type="entry name" value="DISEASERSIST"/>
</dbReference>
<evidence type="ECO:0000256" key="1">
    <source>
        <dbReference type="ARBA" id="ARBA00008894"/>
    </source>
</evidence>
<reference evidence="12" key="1">
    <citation type="submission" date="2018-04" db="EMBL/GenBank/DDBJ databases">
        <title>WGS assembly of Panicum hallii.</title>
        <authorList>
            <person name="Lovell J."/>
            <person name="Jenkins J."/>
            <person name="Lowry D."/>
            <person name="Mamidi S."/>
            <person name="Sreedasyam A."/>
            <person name="Weng X."/>
            <person name="Barry K."/>
            <person name="Bonette J."/>
            <person name="Campitelli B."/>
            <person name="Daum C."/>
            <person name="Gordon S."/>
            <person name="Gould B."/>
            <person name="Lipzen A."/>
            <person name="Macqueen A."/>
            <person name="Palacio-Mejia J."/>
            <person name="Plott C."/>
            <person name="Shakirov E."/>
            <person name="Shu S."/>
            <person name="Yoshinaga Y."/>
            <person name="Zane M."/>
            <person name="Rokhsar D."/>
            <person name="Grimwood J."/>
            <person name="Schmutz J."/>
            <person name="Juenger T."/>
        </authorList>
    </citation>
    <scope>NUCLEOTIDE SEQUENCE [LARGE SCALE GENOMIC DNA]</scope>
    <source>
        <strain evidence="12">FIL2</strain>
    </source>
</reference>
<evidence type="ECO:0000256" key="6">
    <source>
        <dbReference type="ARBA" id="ARBA00023054"/>
    </source>
</evidence>
<keyword evidence="3" id="KW-0677">Repeat</keyword>
<dbReference type="Gene3D" id="1.10.10.10">
    <property type="entry name" value="Winged helix-like DNA-binding domain superfamily/Winged helix DNA-binding domain"/>
    <property type="match status" value="1"/>
</dbReference>
<dbReference type="InterPro" id="IPR041118">
    <property type="entry name" value="Rx_N"/>
</dbReference>
<proteinExistence type="inferred from homology"/>
<keyword evidence="2" id="KW-0433">Leucine-rich repeat</keyword>
<dbReference type="InterPro" id="IPR038005">
    <property type="entry name" value="RX-like_CC"/>
</dbReference>
<keyword evidence="6 7" id="KW-0175">Coiled coil</keyword>
<dbReference type="Pfam" id="PF23559">
    <property type="entry name" value="WHD_DRP"/>
    <property type="match status" value="1"/>
</dbReference>
<dbReference type="InterPro" id="IPR044974">
    <property type="entry name" value="Disease_R_plants"/>
</dbReference>
<dbReference type="Gene3D" id="3.80.10.10">
    <property type="entry name" value="Ribonuclease Inhibitor"/>
    <property type="match status" value="1"/>
</dbReference>
<dbReference type="Pfam" id="PF00931">
    <property type="entry name" value="NB-ARC"/>
    <property type="match status" value="1"/>
</dbReference>
<keyword evidence="4" id="KW-0547">Nucleotide-binding</keyword>
<dbReference type="EMBL" id="CM008048">
    <property type="protein sequence ID" value="PAN20961.2"/>
    <property type="molecule type" value="Genomic_DNA"/>
</dbReference>
<dbReference type="AlphaFoldDB" id="A0A2S3HE11"/>
<dbReference type="FunFam" id="1.10.10.10:FF:000322">
    <property type="entry name" value="Probable disease resistance protein At1g63360"/>
    <property type="match status" value="1"/>
</dbReference>
<feature type="domain" description="NB-ARC" evidence="8">
    <location>
        <begin position="188"/>
        <end position="344"/>
    </location>
</feature>
<evidence type="ECO:0000256" key="7">
    <source>
        <dbReference type="SAM" id="Coils"/>
    </source>
</evidence>
<dbReference type="Pfam" id="PF18052">
    <property type="entry name" value="Rx_N"/>
    <property type="match status" value="1"/>
</dbReference>
<dbReference type="Gene3D" id="3.40.50.300">
    <property type="entry name" value="P-loop containing nucleotide triphosphate hydrolases"/>
    <property type="match status" value="1"/>
</dbReference>
<feature type="domain" description="Disease resistance R13L4/SHOC-2-like LRR" evidence="11">
    <location>
        <begin position="549"/>
        <end position="909"/>
    </location>
</feature>
<dbReference type="InterPro" id="IPR036388">
    <property type="entry name" value="WH-like_DNA-bd_sf"/>
</dbReference>
<accession>A0A2S3HE11</accession>
<sequence>MEGVMVSTATGAMNSLLSKLFKLLSYEFNLFRGIRNEIEFLKHELSYMNALLHNLANMEELDIQTHVWRNKVRELSYDIEDCIDIFMHHLGNNDEKAGLVHEATKMFKKLWVCHRVSKQIQQLKDRVVQENERRKRYKLDEGPSNSRVVEIDPRLPSLYAHDGQLVGVDGPRDTIIHWLIGDEGRGSSQQLKILSIVGFGGLGKTTLANSVFCKIKDKFDCTAFVSVSQKPNLPKILKDILSAIGGFMGDPDDNLQILIDKIREHLMYKRYLIIIDDLWSIPAWDTIKCAFVENNNGSGVITTTRIQDVATASCFPYGRHVYQMQCLDELYSRRLFFNRVFGTEDGCPEQFREISDDMLRKCKGVPLAITSIASLLANRSMHVETWEKIRKSLGYELDTNPTLEWMRHVLNLSYNDLSHELKTCLLYLGVYPEDHAIGKFDLVRKWIAEGFIREKHGLDPEEVAENCFNELVNRSMIQPFFDDSDEEWSCRVHDLMLDLIILKCSEENFTTIIDRQFKMKNGASQVRRISHQSNNSNIALVVDKMSLSQVRSYNSFPAADCMPLLSKFEHLRVLDIDHGSYAAPESICFALSAINHLFLLRYLKVRGFRLELPEKFGKLEHLMTLDISRGKLYPSHQSSDFTSLSSLRHLSLSMFGHGVVLRNGLSKLCNLRTLFHFDVRTNSADCIRDLGELANLRELSVSYSRPFGVQDNPDTRLLKYDILAASLDKLGSINLRDLDIVGCDSSATPTQFWDNCFTRPRNLQRLWLPKLSLPKVPNWMVHADRLENLKKLTVQELRHDDFLVLAQLPCLMYLFLEAKTIPERNTTVQSNTFPSLKKFHFWCELSRVTFEPAAMPRLQALRIALDEGSPVAGIQHLACLEEISVVMHVKCGHGSSIESACRDAIFRHPISEAIQVHLECIEYDQNGHRVSTGR</sequence>
<keyword evidence="5" id="KW-0611">Plant defense</keyword>
<dbReference type="CDD" id="cd14798">
    <property type="entry name" value="RX-CC_like"/>
    <property type="match status" value="1"/>
</dbReference>
<dbReference type="GO" id="GO:0043531">
    <property type="term" value="F:ADP binding"/>
    <property type="evidence" value="ECO:0007669"/>
    <property type="project" value="InterPro"/>
</dbReference>
<evidence type="ECO:0000256" key="3">
    <source>
        <dbReference type="ARBA" id="ARBA00022737"/>
    </source>
</evidence>
<dbReference type="InterPro" id="IPR058922">
    <property type="entry name" value="WHD_DRP"/>
</dbReference>
<dbReference type="GO" id="GO:0009626">
    <property type="term" value="P:plant-type hypersensitive response"/>
    <property type="evidence" value="ECO:0007669"/>
    <property type="project" value="UniProtKB-ARBA"/>
</dbReference>
<evidence type="ECO:0000259" key="10">
    <source>
        <dbReference type="Pfam" id="PF23559"/>
    </source>
</evidence>
<feature type="coiled-coil region" evidence="7">
    <location>
        <begin position="113"/>
        <end position="140"/>
    </location>
</feature>
<dbReference type="Gramene" id="PAN20961">
    <property type="protein sequence ID" value="PAN20961"/>
    <property type="gene ID" value="PAHAL_3G423000"/>
</dbReference>
<dbReference type="InterPro" id="IPR032675">
    <property type="entry name" value="LRR_dom_sf"/>
</dbReference>
<dbReference type="Gene3D" id="1.10.8.430">
    <property type="entry name" value="Helical domain of apoptotic protease-activating factors"/>
    <property type="match status" value="1"/>
</dbReference>
<dbReference type="InterPro" id="IPR055414">
    <property type="entry name" value="LRR_R13L4/SHOC2-like"/>
</dbReference>
<evidence type="ECO:0000259" key="11">
    <source>
        <dbReference type="Pfam" id="PF23598"/>
    </source>
</evidence>
<evidence type="ECO:0000259" key="8">
    <source>
        <dbReference type="Pfam" id="PF00931"/>
    </source>
</evidence>
<evidence type="ECO:0000256" key="2">
    <source>
        <dbReference type="ARBA" id="ARBA00022614"/>
    </source>
</evidence>
<protein>
    <recommendedName>
        <fullName evidence="13">AAA+ ATPase domain-containing protein</fullName>
    </recommendedName>
</protein>
<dbReference type="SUPFAM" id="SSF52058">
    <property type="entry name" value="L domain-like"/>
    <property type="match status" value="1"/>
</dbReference>
<evidence type="ECO:0008006" key="13">
    <source>
        <dbReference type="Google" id="ProtNLM"/>
    </source>
</evidence>
<dbReference type="PANTHER" id="PTHR23155:SF999">
    <property type="entry name" value="NB-ARC DOMAIN CONTAINING PROTEIN, EXPRESSED"/>
    <property type="match status" value="1"/>
</dbReference>
<dbReference type="GO" id="GO:0002758">
    <property type="term" value="P:innate immune response-activating signaling pathway"/>
    <property type="evidence" value="ECO:0007669"/>
    <property type="project" value="UniProtKB-ARBA"/>
</dbReference>
<dbReference type="InterPro" id="IPR027417">
    <property type="entry name" value="P-loop_NTPase"/>
</dbReference>
<evidence type="ECO:0000256" key="4">
    <source>
        <dbReference type="ARBA" id="ARBA00022741"/>
    </source>
</evidence>
<organism evidence="12">
    <name type="scientific">Panicum hallii</name>
    <dbReference type="NCBI Taxonomy" id="206008"/>
    <lineage>
        <taxon>Eukaryota</taxon>
        <taxon>Viridiplantae</taxon>
        <taxon>Streptophyta</taxon>
        <taxon>Embryophyta</taxon>
        <taxon>Tracheophyta</taxon>
        <taxon>Spermatophyta</taxon>
        <taxon>Magnoliopsida</taxon>
        <taxon>Liliopsida</taxon>
        <taxon>Poales</taxon>
        <taxon>Poaceae</taxon>
        <taxon>PACMAD clade</taxon>
        <taxon>Panicoideae</taxon>
        <taxon>Panicodae</taxon>
        <taxon>Paniceae</taxon>
        <taxon>Panicinae</taxon>
        <taxon>Panicum</taxon>
        <taxon>Panicum sect. Panicum</taxon>
    </lineage>
</organism>
<evidence type="ECO:0000313" key="12">
    <source>
        <dbReference type="EMBL" id="PAN20961.2"/>
    </source>
</evidence>
<dbReference type="Pfam" id="PF23598">
    <property type="entry name" value="LRR_14"/>
    <property type="match status" value="1"/>
</dbReference>
<dbReference type="InterPro" id="IPR042197">
    <property type="entry name" value="Apaf_helical"/>
</dbReference>
<comment type="similarity">
    <text evidence="1">Belongs to the disease resistance NB-LRR family.</text>
</comment>
<evidence type="ECO:0000256" key="5">
    <source>
        <dbReference type="ARBA" id="ARBA00022821"/>
    </source>
</evidence>
<gene>
    <name evidence="12" type="ORF">PAHAL_3G423000</name>
</gene>
<dbReference type="Proteomes" id="UP000243499">
    <property type="component" value="Chromosome 3"/>
</dbReference>
<dbReference type="PANTHER" id="PTHR23155">
    <property type="entry name" value="DISEASE RESISTANCE PROTEIN RP"/>
    <property type="match status" value="1"/>
</dbReference>
<feature type="domain" description="Disease resistance N-terminal" evidence="9">
    <location>
        <begin position="12"/>
        <end position="98"/>
    </location>
</feature>
<feature type="domain" description="Disease resistance protein winged helix" evidence="10">
    <location>
        <begin position="430"/>
        <end position="500"/>
    </location>
</feature>
<dbReference type="Gene3D" id="1.20.5.4130">
    <property type="match status" value="1"/>
</dbReference>
<dbReference type="GO" id="GO:0042742">
    <property type="term" value="P:defense response to bacterium"/>
    <property type="evidence" value="ECO:0007669"/>
    <property type="project" value="UniProtKB-ARBA"/>
</dbReference>
<name>A0A2S3HE11_9POAL</name>
<dbReference type="InterPro" id="IPR002182">
    <property type="entry name" value="NB-ARC"/>
</dbReference>
<dbReference type="SUPFAM" id="SSF52540">
    <property type="entry name" value="P-loop containing nucleoside triphosphate hydrolases"/>
    <property type="match status" value="1"/>
</dbReference>
<evidence type="ECO:0000259" key="9">
    <source>
        <dbReference type="Pfam" id="PF18052"/>
    </source>
</evidence>